<evidence type="ECO:0000313" key="2">
    <source>
        <dbReference type="Proteomes" id="UP000234296"/>
    </source>
</evidence>
<accession>A0ABX4SL28</accession>
<keyword evidence="2" id="KW-1185">Reference proteome</keyword>
<dbReference type="RefSeq" id="WP_101763987.1">
    <property type="nucleotide sequence ID" value="NZ_PJRT01000032.1"/>
</dbReference>
<proteinExistence type="predicted"/>
<sequence>MNKLTADKCREIIGVLRFHQSKLGELSIQDEYKLQAMEIALEKLEKQECGNAENNIITTPPHILEKKWAEHFGLNAETPTDTYRQIENDGREG</sequence>
<dbReference type="EMBL" id="PJRT01000032">
    <property type="protein sequence ID" value="PLR20389.1"/>
    <property type="molecule type" value="Genomic_DNA"/>
</dbReference>
<gene>
    <name evidence="1" type="ORF">PZBJ_20260</name>
</gene>
<reference evidence="2" key="1">
    <citation type="submission" date="2017-12" db="EMBL/GenBank/DDBJ databases">
        <title>The genome sequence of Pantoea sp. 596.</title>
        <authorList>
            <person name="Gao J."/>
            <person name="Mao X."/>
            <person name="Sun J."/>
        </authorList>
    </citation>
    <scope>NUCLEOTIDE SEQUENCE [LARGE SCALE GENOMIC DNA]</scope>
    <source>
        <strain evidence="2">596</strain>
    </source>
</reference>
<comment type="caution">
    <text evidence="1">The sequence shown here is derived from an EMBL/GenBank/DDBJ whole genome shotgun (WGS) entry which is preliminary data.</text>
</comment>
<evidence type="ECO:0000313" key="1">
    <source>
        <dbReference type="EMBL" id="PLR20389.1"/>
    </source>
</evidence>
<name>A0ABX4SL28_9GAMM</name>
<organism evidence="1 2">
    <name type="scientific">Pantoea endophytica</name>
    <dbReference type="NCBI Taxonomy" id="92488"/>
    <lineage>
        <taxon>Bacteria</taxon>
        <taxon>Pseudomonadati</taxon>
        <taxon>Pseudomonadota</taxon>
        <taxon>Gammaproteobacteria</taxon>
        <taxon>Enterobacterales</taxon>
        <taxon>Erwiniaceae</taxon>
        <taxon>Pantoea</taxon>
    </lineage>
</organism>
<dbReference type="Proteomes" id="UP000234296">
    <property type="component" value="Unassembled WGS sequence"/>
</dbReference>
<protein>
    <submittedName>
        <fullName evidence="1">Uncharacterized protein</fullName>
    </submittedName>
</protein>